<keyword evidence="6" id="KW-1185">Reference proteome</keyword>
<dbReference type="Pfam" id="PF01535">
    <property type="entry name" value="PPR"/>
    <property type="match status" value="1"/>
</dbReference>
<dbReference type="Proteomes" id="UP000014071">
    <property type="component" value="Unassembled WGS sequence"/>
</dbReference>
<dbReference type="OrthoDB" id="185373at2759"/>
<keyword evidence="2" id="KW-0802">TPR repeat</keyword>
<protein>
    <submittedName>
        <fullName evidence="5">Uncharacterized protein</fullName>
    </submittedName>
</protein>
<feature type="region of interest" description="Disordered" evidence="4">
    <location>
        <begin position="118"/>
        <end position="161"/>
    </location>
</feature>
<evidence type="ECO:0000313" key="6">
    <source>
        <dbReference type="Proteomes" id="UP000014071"/>
    </source>
</evidence>
<dbReference type="eggNOG" id="KOG4197">
    <property type="taxonomic scope" value="Eukaryota"/>
</dbReference>
<dbReference type="EMBL" id="DF238831">
    <property type="protein sequence ID" value="GAC99555.1"/>
    <property type="molecule type" value="Genomic_DNA"/>
</dbReference>
<dbReference type="InterPro" id="IPR011990">
    <property type="entry name" value="TPR-like_helical_dom_sf"/>
</dbReference>
<feature type="region of interest" description="Disordered" evidence="4">
    <location>
        <begin position="979"/>
        <end position="1004"/>
    </location>
</feature>
<dbReference type="InterPro" id="IPR002885">
    <property type="entry name" value="PPR_rpt"/>
</dbReference>
<dbReference type="NCBIfam" id="TIGR00756">
    <property type="entry name" value="PPR"/>
    <property type="match status" value="1"/>
</dbReference>
<dbReference type="STRING" id="1305764.R9PN49"/>
<evidence type="ECO:0000256" key="1">
    <source>
        <dbReference type="ARBA" id="ARBA00022737"/>
    </source>
</evidence>
<evidence type="ECO:0000313" key="5">
    <source>
        <dbReference type="EMBL" id="GAC99555.1"/>
    </source>
</evidence>
<organism evidence="5 6">
    <name type="scientific">Pseudozyma hubeiensis (strain SY62)</name>
    <name type="common">Yeast</name>
    <dbReference type="NCBI Taxonomy" id="1305764"/>
    <lineage>
        <taxon>Eukaryota</taxon>
        <taxon>Fungi</taxon>
        <taxon>Dikarya</taxon>
        <taxon>Basidiomycota</taxon>
        <taxon>Ustilaginomycotina</taxon>
        <taxon>Ustilaginomycetes</taxon>
        <taxon>Ustilaginales</taxon>
        <taxon>Ustilaginaceae</taxon>
        <taxon>Pseudozyma</taxon>
    </lineage>
</organism>
<proteinExistence type="predicted"/>
<feature type="repeat" description="PPR" evidence="3">
    <location>
        <begin position="859"/>
        <end position="893"/>
    </location>
</feature>
<sequence>MLGGPRRAAEAGRWALRVGASKSYSGLGVLYEALPPSFLCPAIETLTSKPNAITTTAGPSSSSSVSRHRSQSKRATRSSLTCGYSAAGPLALASHLQLTRAYSSQAAVSTICDDVRPVHHTPQGAQSDVWHQPGYTQHHTEESVKTPARQPARPSVAPSDWRRKFPSTQWRREMDFNRFSPPLRRRHLPDDAPALYEDEIKASAAWFPESRWTLSVPDDYPFKHELFLILDSLDDISQSKSDPDCADLLSETLRQAREHIWSNALGRSQDRDVAFYLAGKVAEVYIKVDAEDSMDRLMSFLNYVHSQIGVLPLSCFHTLAAQAGIARRYDAALQICEVAQSHHSGKADAELLHLRLRALIAQSKDVDLTRYWDLFERSKVAVPRKTFDLLLRTHVRRQDLEQLNHVLDAMPQHGHTVDAKAWLTILRGFQSFRPTLATMLRRDAKIVQSPTLNVVNQLLLLLSKELDVDGALMVLRIFRIPSIQQGAGTADLPTPDDEISIINGPSPQPNVETYAVLAHMYGRLGRWQQALEFYRMALFVSDSHRDDDATLDYLQQSAASVMRAYFNAGRPVRAMSFAHEVLNLPYFGSGEGKDAPSINFDLPASPRCKMSPTTFHYRVLLECASAIGSADCARRILVHLLQHGHTIDKQVLRGLARLVFSTIDQDAFESIRVIRRLLSKSHDKQGTERSQRLESLSDLVRYLGASERAVLVSQNATDLERSANATVTHPELQRYSLHHSTGTLSKDEFRDWLIKDSSPLLPTTSTAHNAVDDASSALIQDLSHPLSYEAYAMRIRVYAVVRRDYESAQKVYHAMLSHGVKPTMMHIAPLIEGLIAVGKLDEAQRLKRNAREVTSLEPTLRIHTALIRAYVRAGDFDSARKEIKELTSNGFEMDDTIANIIEAAQSGRRNFALVDRPVNEKDSHSVATRFHSLMRMGRYLAAQEMLQAALDAGMRSDKVLHDLVRRSVGFVQKEHARALASSPAHAQVGRGKRRRKSKEAKPVIGSHEFELAQSLRLARTNRERITKSMAKHSEIKRKQIKEHRKKVVSLVLDFADGKLHQQAGLSPSDKA</sequence>
<evidence type="ECO:0000256" key="3">
    <source>
        <dbReference type="PROSITE-ProRule" id="PRU00708"/>
    </source>
</evidence>
<dbReference type="PROSITE" id="PS51375">
    <property type="entry name" value="PPR"/>
    <property type="match status" value="1"/>
</dbReference>
<dbReference type="InterPro" id="IPR019734">
    <property type="entry name" value="TPR_rpt"/>
</dbReference>
<dbReference type="HOGENOM" id="CLU_284294_0_0_1"/>
<accession>R9PN49</accession>
<feature type="compositionally biased region" description="Basic residues" evidence="4">
    <location>
        <begin position="66"/>
        <end position="76"/>
    </location>
</feature>
<gene>
    <name evidence="5" type="ORF">PHSY_007157</name>
</gene>
<feature type="region of interest" description="Disordered" evidence="4">
    <location>
        <begin position="51"/>
        <end position="78"/>
    </location>
</feature>
<dbReference type="PANTHER" id="PTHR47942">
    <property type="entry name" value="TETRATRICOPEPTIDE REPEAT (TPR)-LIKE SUPERFAMILY PROTEIN-RELATED"/>
    <property type="match status" value="1"/>
</dbReference>
<evidence type="ECO:0000256" key="4">
    <source>
        <dbReference type="SAM" id="MobiDB-lite"/>
    </source>
</evidence>
<dbReference type="PANTHER" id="PTHR47942:SF63">
    <property type="entry name" value="PENTATRICOPEPTIDE REPEAT-CONTAINING PROTEIN"/>
    <property type="match status" value="1"/>
</dbReference>
<dbReference type="GeneID" id="24112421"/>
<name>R9PN49_PSEHS</name>
<dbReference type="RefSeq" id="XP_012193142.1">
    <property type="nucleotide sequence ID" value="XM_012337752.1"/>
</dbReference>
<reference evidence="6" key="1">
    <citation type="journal article" date="2013" name="Genome Announc.">
        <title>Draft genome sequence of the basidiomycetous yeast-like fungus Pseudozyma hubeiensis SY62, which produces an abundant amount of the biosurfactant mannosylerythritol lipids.</title>
        <authorList>
            <person name="Konishi M."/>
            <person name="Hatada Y."/>
            <person name="Horiuchi J."/>
        </authorList>
    </citation>
    <scope>NUCLEOTIDE SEQUENCE [LARGE SCALE GENOMIC DNA]</scope>
    <source>
        <strain evidence="6">SY62</strain>
    </source>
</reference>
<dbReference type="AlphaFoldDB" id="R9PN49"/>
<dbReference type="SMART" id="SM00028">
    <property type="entry name" value="TPR"/>
    <property type="match status" value="1"/>
</dbReference>
<feature type="repeat" description="TPR" evidence="2">
    <location>
        <begin position="511"/>
        <end position="544"/>
    </location>
</feature>
<keyword evidence="1" id="KW-0677">Repeat</keyword>
<evidence type="ECO:0000256" key="2">
    <source>
        <dbReference type="PROSITE-ProRule" id="PRU00339"/>
    </source>
</evidence>
<dbReference type="PROSITE" id="PS50005">
    <property type="entry name" value="TPR"/>
    <property type="match status" value="1"/>
</dbReference>
<dbReference type="InterPro" id="IPR051222">
    <property type="entry name" value="PPR/CCM1_RNA-binding"/>
</dbReference>
<dbReference type="Gene3D" id="1.25.40.10">
    <property type="entry name" value="Tetratricopeptide repeat domain"/>
    <property type="match status" value="2"/>
</dbReference>